<protein>
    <submittedName>
        <fullName evidence="1">Uncharacterized protein</fullName>
    </submittedName>
</protein>
<evidence type="ECO:0000313" key="2">
    <source>
        <dbReference type="Proteomes" id="UP001056120"/>
    </source>
</evidence>
<evidence type="ECO:0000313" key="1">
    <source>
        <dbReference type="EMBL" id="KAI3725649.1"/>
    </source>
</evidence>
<sequence length="155" mass="17037">MINRLYHREKTQAKKGMRGGGLGGPLLCIGDLLNDVGEEDTSTANEVISPSHRPNSSPIEPAYLTNQQIHPSDLTKLYQESYKCLNDALGGTSHSWTAHTLELCLALETANKLIQSSSSHVIEVSKKIRELETITDKGNLVIKEAEFIHTSTSHD</sequence>
<comment type="caution">
    <text evidence="1">The sequence shown here is derived from an EMBL/GenBank/DDBJ whole genome shotgun (WGS) entry which is preliminary data.</text>
</comment>
<keyword evidence="2" id="KW-1185">Reference proteome</keyword>
<organism evidence="1 2">
    <name type="scientific">Smallanthus sonchifolius</name>
    <dbReference type="NCBI Taxonomy" id="185202"/>
    <lineage>
        <taxon>Eukaryota</taxon>
        <taxon>Viridiplantae</taxon>
        <taxon>Streptophyta</taxon>
        <taxon>Embryophyta</taxon>
        <taxon>Tracheophyta</taxon>
        <taxon>Spermatophyta</taxon>
        <taxon>Magnoliopsida</taxon>
        <taxon>eudicotyledons</taxon>
        <taxon>Gunneridae</taxon>
        <taxon>Pentapetalae</taxon>
        <taxon>asterids</taxon>
        <taxon>campanulids</taxon>
        <taxon>Asterales</taxon>
        <taxon>Asteraceae</taxon>
        <taxon>Asteroideae</taxon>
        <taxon>Heliantheae alliance</taxon>
        <taxon>Millerieae</taxon>
        <taxon>Smallanthus</taxon>
    </lineage>
</organism>
<reference evidence="1 2" key="2">
    <citation type="journal article" date="2022" name="Mol. Ecol. Resour.">
        <title>The genomes of chicory, endive, great burdock and yacon provide insights into Asteraceae paleo-polyploidization history and plant inulin production.</title>
        <authorList>
            <person name="Fan W."/>
            <person name="Wang S."/>
            <person name="Wang H."/>
            <person name="Wang A."/>
            <person name="Jiang F."/>
            <person name="Liu H."/>
            <person name="Zhao H."/>
            <person name="Xu D."/>
            <person name="Zhang Y."/>
        </authorList>
    </citation>
    <scope>NUCLEOTIDE SEQUENCE [LARGE SCALE GENOMIC DNA]</scope>
    <source>
        <strain evidence="2">cv. Yunnan</strain>
        <tissue evidence="1">Leaves</tissue>
    </source>
</reference>
<proteinExistence type="predicted"/>
<name>A0ACB9BUP5_9ASTR</name>
<accession>A0ACB9BUP5</accession>
<reference evidence="2" key="1">
    <citation type="journal article" date="2022" name="Mol. Ecol. Resour.">
        <title>The genomes of chicory, endive, great burdock and yacon provide insights into Asteraceae palaeo-polyploidization history and plant inulin production.</title>
        <authorList>
            <person name="Fan W."/>
            <person name="Wang S."/>
            <person name="Wang H."/>
            <person name="Wang A."/>
            <person name="Jiang F."/>
            <person name="Liu H."/>
            <person name="Zhao H."/>
            <person name="Xu D."/>
            <person name="Zhang Y."/>
        </authorList>
    </citation>
    <scope>NUCLEOTIDE SEQUENCE [LARGE SCALE GENOMIC DNA]</scope>
    <source>
        <strain evidence="2">cv. Yunnan</strain>
    </source>
</reference>
<dbReference type="Proteomes" id="UP001056120">
    <property type="component" value="Linkage Group LG22"/>
</dbReference>
<dbReference type="EMBL" id="CM042039">
    <property type="protein sequence ID" value="KAI3725649.1"/>
    <property type="molecule type" value="Genomic_DNA"/>
</dbReference>
<gene>
    <name evidence="1" type="ORF">L1987_65440</name>
</gene>